<protein>
    <submittedName>
        <fullName evidence="2">HTH CENPB-type domain-containing protein</fullName>
    </submittedName>
</protein>
<accession>A0AC35FFI5</accession>
<evidence type="ECO:0000313" key="1">
    <source>
        <dbReference type="Proteomes" id="UP000887580"/>
    </source>
</evidence>
<evidence type="ECO:0000313" key="2">
    <source>
        <dbReference type="WBParaSite" id="PS1159_v2.g163.t1"/>
    </source>
</evidence>
<dbReference type="Proteomes" id="UP000887580">
    <property type="component" value="Unplaced"/>
</dbReference>
<proteinExistence type="predicted"/>
<name>A0AC35FFI5_9BILA</name>
<sequence>MNSSIAYSSLPIPSSQTSSGTTTTGFWPWLHLSPFYSSIPTSAIIPEDKPLDLSSKSISYPFQFPQPLLSPLQSYLSQNPPQQIRSSVIHSTKDAAFYLPTCIQPEISIETPQSHSPPPSNSEAKPSPASCSSSPPNRMSYPREFKLMVIDYYYTNGLNKYRTCKEFQITKSMLNGWLTKADKIKLSKPGALKSGRSGRKPQFPDVEKQLYQMYLERMSQGEKISNRWIRESAKTLASTNTKDLNGMCQFSERWLSNFKRRFGIGTVLHQSAGEAPIQAFYKKFPWLCRRSSISHEHDLEEKHLHQNNNNRGRKVQFPMIEKQLYEIVLERQKTNPCEKLSNKWLQEKAREISKKSTSFEKDETKCAVFSEHWLNNFKKRFGLNQHHPHNQIQSSGNSDESKTEE</sequence>
<reference evidence="2" key="1">
    <citation type="submission" date="2022-11" db="UniProtKB">
        <authorList>
            <consortium name="WormBaseParasite"/>
        </authorList>
    </citation>
    <scope>IDENTIFICATION</scope>
</reference>
<organism evidence="1 2">
    <name type="scientific">Panagrolaimus sp. PS1159</name>
    <dbReference type="NCBI Taxonomy" id="55785"/>
    <lineage>
        <taxon>Eukaryota</taxon>
        <taxon>Metazoa</taxon>
        <taxon>Ecdysozoa</taxon>
        <taxon>Nematoda</taxon>
        <taxon>Chromadorea</taxon>
        <taxon>Rhabditida</taxon>
        <taxon>Tylenchina</taxon>
        <taxon>Panagrolaimomorpha</taxon>
        <taxon>Panagrolaimoidea</taxon>
        <taxon>Panagrolaimidae</taxon>
        <taxon>Panagrolaimus</taxon>
    </lineage>
</organism>
<dbReference type="WBParaSite" id="PS1159_v2.g163.t1">
    <property type="protein sequence ID" value="PS1159_v2.g163.t1"/>
    <property type="gene ID" value="PS1159_v2.g163"/>
</dbReference>